<keyword evidence="2" id="KW-1185">Reference proteome</keyword>
<sequence length="79" mass="8789">MATNSINPNAKIEIDYSRYDQAVQKLKPTVYLDGTTFCCLSGPDRETGIFGSGDTLEGAIQDWRSALEERFKRINGENA</sequence>
<accession>A0ABR6ER01</accession>
<proteinExistence type="predicted"/>
<dbReference type="EMBL" id="WNXC01000001">
    <property type="protein sequence ID" value="MBB2147462.1"/>
    <property type="molecule type" value="Genomic_DNA"/>
</dbReference>
<dbReference type="Proteomes" id="UP000636110">
    <property type="component" value="Unassembled WGS sequence"/>
</dbReference>
<protein>
    <submittedName>
        <fullName evidence="1">Uncharacterized protein</fullName>
    </submittedName>
</protein>
<evidence type="ECO:0000313" key="2">
    <source>
        <dbReference type="Proteomes" id="UP000636110"/>
    </source>
</evidence>
<organism evidence="1 2">
    <name type="scientific">Pedobacter gandavensis</name>
    <dbReference type="NCBI Taxonomy" id="2679963"/>
    <lineage>
        <taxon>Bacteria</taxon>
        <taxon>Pseudomonadati</taxon>
        <taxon>Bacteroidota</taxon>
        <taxon>Sphingobacteriia</taxon>
        <taxon>Sphingobacteriales</taxon>
        <taxon>Sphingobacteriaceae</taxon>
        <taxon>Pedobacter</taxon>
    </lineage>
</organism>
<evidence type="ECO:0000313" key="1">
    <source>
        <dbReference type="EMBL" id="MBB2147462.1"/>
    </source>
</evidence>
<name>A0ABR6ER01_9SPHI</name>
<dbReference type="RefSeq" id="WP_182952738.1">
    <property type="nucleotide sequence ID" value="NZ_WNXC01000001.1"/>
</dbReference>
<reference evidence="1 2" key="1">
    <citation type="submission" date="2019-11" db="EMBL/GenBank/DDBJ databases">
        <title>Description of Pedobacter sp. LMG 31462T.</title>
        <authorList>
            <person name="Carlier A."/>
            <person name="Qi S."/>
            <person name="Vandamme P."/>
        </authorList>
    </citation>
    <scope>NUCLEOTIDE SEQUENCE [LARGE SCALE GENOMIC DNA]</scope>
    <source>
        <strain evidence="1 2">LMG 31462</strain>
    </source>
</reference>
<comment type="caution">
    <text evidence="1">The sequence shown here is derived from an EMBL/GenBank/DDBJ whole genome shotgun (WGS) entry which is preliminary data.</text>
</comment>
<gene>
    <name evidence="1" type="ORF">GM920_00930</name>
</gene>